<dbReference type="GO" id="GO:0016579">
    <property type="term" value="P:protein deubiquitination"/>
    <property type="evidence" value="ECO:0007669"/>
    <property type="project" value="InterPro"/>
</dbReference>
<gene>
    <name evidence="2" type="ORF">PPENT_87.1.T1370095</name>
</gene>
<sequence length="492" mass="58030">MNQQSNVPQNVMDFYLDQQFERRFIEKCWEESKGKAFEMDDLIWKGQENTFQQSSSQNANANQDWFEASQLDKHVSKIMQQVIKKKPRQANNFVGIENLESDSIINIMLQLIHQIPQLYEFLLSIKSNTSNKSGQFLRCIQLLLTQLTTSNTSLISSKQLLNASIWNQIDKDYLDIQKDPILIFFFILTKIDQSYRELTNSLLGKNENFFIREFNSIFNTIIMNQQIQENIYILVTEMKQVSVFSFLYEQYKQKVYALPQILCIQIKRNQNNIKLEQAFDINQVLELGFLKINFQGQQVNNETKIYDLEKLQMDIRNFSNTIQMFTEEGTQQDIIKILQSKLHTLETLSMQKFDNIQKQKQALEFSYHDNNTKYAVHSITVQKGQVSNSSILYVYNFKSQKWLKFQNSQCIIVEDEEVTIYSQKHALFVTYINTNLIPQFIKHQENLIEIGNIVSANDSYDLNQNQNLRNLIPKDILMEAYKINLENKKQFK</sequence>
<dbReference type="EMBL" id="CAJJDO010000137">
    <property type="protein sequence ID" value="CAD8204470.1"/>
    <property type="molecule type" value="Genomic_DNA"/>
</dbReference>
<dbReference type="OrthoDB" id="308583at2759"/>
<reference evidence="2" key="1">
    <citation type="submission" date="2021-01" db="EMBL/GenBank/DDBJ databases">
        <authorList>
            <consortium name="Genoscope - CEA"/>
            <person name="William W."/>
        </authorList>
    </citation>
    <scope>NUCLEOTIDE SEQUENCE</scope>
</reference>
<comment type="caution">
    <text evidence="2">The sequence shown here is derived from an EMBL/GenBank/DDBJ whole genome shotgun (WGS) entry which is preliminary data.</text>
</comment>
<keyword evidence="3" id="KW-1185">Reference proteome</keyword>
<organism evidence="2 3">
    <name type="scientific">Paramecium pentaurelia</name>
    <dbReference type="NCBI Taxonomy" id="43138"/>
    <lineage>
        <taxon>Eukaryota</taxon>
        <taxon>Sar</taxon>
        <taxon>Alveolata</taxon>
        <taxon>Ciliophora</taxon>
        <taxon>Intramacronucleata</taxon>
        <taxon>Oligohymenophorea</taxon>
        <taxon>Peniculida</taxon>
        <taxon>Parameciidae</taxon>
        <taxon>Paramecium</taxon>
    </lineage>
</organism>
<evidence type="ECO:0000313" key="2">
    <source>
        <dbReference type="EMBL" id="CAD8204470.1"/>
    </source>
</evidence>
<accession>A0A8S1XTN0</accession>
<dbReference type="InterPro" id="IPR001394">
    <property type="entry name" value="Peptidase_C19_UCH"/>
</dbReference>
<dbReference type="GO" id="GO:0004843">
    <property type="term" value="F:cysteine-type deubiquitinase activity"/>
    <property type="evidence" value="ECO:0007669"/>
    <property type="project" value="InterPro"/>
</dbReference>
<protein>
    <recommendedName>
        <fullName evidence="1">USP domain-containing protein</fullName>
    </recommendedName>
</protein>
<dbReference type="AlphaFoldDB" id="A0A8S1XTN0"/>
<feature type="domain" description="USP" evidence="1">
    <location>
        <begin position="94"/>
        <end position="434"/>
    </location>
</feature>
<proteinExistence type="predicted"/>
<dbReference type="InterPro" id="IPR028889">
    <property type="entry name" value="USP"/>
</dbReference>
<name>A0A8S1XTN0_9CILI</name>
<evidence type="ECO:0000313" key="3">
    <source>
        <dbReference type="Proteomes" id="UP000689195"/>
    </source>
</evidence>
<dbReference type="PROSITE" id="PS50235">
    <property type="entry name" value="USP_3"/>
    <property type="match status" value="1"/>
</dbReference>
<dbReference type="Proteomes" id="UP000689195">
    <property type="component" value="Unassembled WGS sequence"/>
</dbReference>
<evidence type="ECO:0000259" key="1">
    <source>
        <dbReference type="PROSITE" id="PS50235"/>
    </source>
</evidence>
<dbReference type="Pfam" id="PF00443">
    <property type="entry name" value="UCH"/>
    <property type="match status" value="1"/>
</dbReference>